<evidence type="ECO:0000256" key="2">
    <source>
        <dbReference type="SAM" id="SignalP"/>
    </source>
</evidence>
<feature type="region of interest" description="Disordered" evidence="1">
    <location>
        <begin position="278"/>
        <end position="298"/>
    </location>
</feature>
<evidence type="ECO:0000313" key="4">
    <source>
        <dbReference type="EMBL" id="BBA74517.1"/>
    </source>
</evidence>
<name>A0A292GSH7_9HYPH</name>
<feature type="chain" id="PRO_5012719491" description="Spore coat protein U/FanG domain-containing protein" evidence="2">
    <location>
        <begin position="32"/>
        <end position="332"/>
    </location>
</feature>
<protein>
    <recommendedName>
        <fullName evidence="3">Spore coat protein U/FanG domain-containing protein</fullName>
    </recommendedName>
</protein>
<dbReference type="PANTHER" id="PTHR37089:SF1">
    <property type="entry name" value="MEMBRANE PROTEIN"/>
    <property type="match status" value="1"/>
</dbReference>
<keyword evidence="2" id="KW-0732">Signal</keyword>
<dbReference type="SMART" id="SM00972">
    <property type="entry name" value="SCPU"/>
    <property type="match status" value="2"/>
</dbReference>
<dbReference type="InterPro" id="IPR053167">
    <property type="entry name" value="Spore_coat_component"/>
</dbReference>
<sequence>MSVNALRLTMRTALVLLAMLYWVAVPDAARAACSATSGSVNLGSASSFTVASAAQTAGGATGFSCTGSLLSIVSTNTITATIASATNSQGTQPRLRDATTGDSIRYDICKDSSCSATYAVGSTITWSSTTFLGILGLFNATGGTLPIYIRTQAGTQVAAGTYTSTIALDWTWHLCSAGAVTLCIYDDGATSSTLTVTMTVSADCVLSAPTADFGSAAFVGSFDPVAQTITIRCTKDASYTVGIDDGQNYSGTRRLANAGSYIAYEIYYPQGSTSRWGHLGTERRSSGEATTNAGTYTGATDQTYTYRAEILSGQSTPPPGTYTDTLTVDVEF</sequence>
<dbReference type="InterPro" id="IPR007893">
    <property type="entry name" value="Spore_coat_U/FanG"/>
</dbReference>
<accession>A0A292GSH7</accession>
<evidence type="ECO:0000256" key="1">
    <source>
        <dbReference type="SAM" id="MobiDB-lite"/>
    </source>
</evidence>
<dbReference type="PANTHER" id="PTHR37089">
    <property type="entry name" value="PROTEIN U-RELATED"/>
    <property type="match status" value="1"/>
</dbReference>
<feature type="compositionally biased region" description="Low complexity" evidence="1">
    <location>
        <begin position="287"/>
        <end position="298"/>
    </location>
</feature>
<feature type="domain" description="Spore coat protein U/FanG" evidence="3">
    <location>
        <begin position="191"/>
        <end position="328"/>
    </location>
</feature>
<feature type="signal peptide" evidence="2">
    <location>
        <begin position="1"/>
        <end position="31"/>
    </location>
</feature>
<dbReference type="Pfam" id="PF05229">
    <property type="entry name" value="SCPU"/>
    <property type="match status" value="2"/>
</dbReference>
<feature type="domain" description="Spore coat protein U/FanG" evidence="3">
    <location>
        <begin position="24"/>
        <end position="167"/>
    </location>
</feature>
<evidence type="ECO:0000259" key="3">
    <source>
        <dbReference type="Pfam" id="PF05229"/>
    </source>
</evidence>
<dbReference type="AlphaFoldDB" id="A0A292GSH7"/>
<organism evidence="4">
    <name type="scientific">Ochrobactrum sp. PW1</name>
    <dbReference type="NCBI Taxonomy" id="1882222"/>
    <lineage>
        <taxon>Bacteria</taxon>
        <taxon>Pseudomonadati</taxon>
        <taxon>Pseudomonadota</taxon>
        <taxon>Alphaproteobacteria</taxon>
        <taxon>Hyphomicrobiales</taxon>
        <taxon>Brucellaceae</taxon>
        <taxon>Brucella/Ochrobactrum group</taxon>
        <taxon>Ochrobactrum</taxon>
    </lineage>
</organism>
<dbReference type="EMBL" id="LC171369">
    <property type="protein sequence ID" value="BBA74517.1"/>
    <property type="molecule type" value="Genomic_DNA"/>
</dbReference>
<reference evidence="4" key="1">
    <citation type="submission" date="2016-07" db="EMBL/GenBank/DDBJ databases">
        <title>Genomics reveals synergistic degradation of pyrene by five bacteria in a mangrove sediment-derived bacterial consortium.</title>
        <authorList>
            <person name="Wanapaisan P."/>
            <person name="Vejarano F."/>
            <person name="Chakraborty J."/>
            <person name="Shintani M."/>
            <person name="Muangchinda C."/>
            <person name="Laothamteep N."/>
            <person name="Suzuki-Minakuchi C."/>
            <person name="Inoue K."/>
            <person name="Nojiri H."/>
            <person name="Pinyakong O."/>
        </authorList>
    </citation>
    <scope>NUCLEOTIDE SEQUENCE</scope>
    <source>
        <strain evidence="4">PW1</strain>
    </source>
</reference>
<proteinExistence type="predicted"/>